<gene>
    <name evidence="4" type="ORF">EJB05_20056</name>
</gene>
<dbReference type="PANTHER" id="PTHR33155:SF75">
    <property type="entry name" value="OS02G0750800 PROTEIN"/>
    <property type="match status" value="1"/>
</dbReference>
<name>A0A5J9UY44_9POAL</name>
<dbReference type="InterPro" id="IPR046431">
    <property type="entry name" value="FAF_dom"/>
</dbReference>
<dbReference type="Proteomes" id="UP000324897">
    <property type="component" value="Chromosome 1"/>
</dbReference>
<reference evidence="4 5" key="1">
    <citation type="journal article" date="2019" name="Sci. Rep.">
        <title>A high-quality genome of Eragrostis curvula grass provides insights into Poaceae evolution and supports new strategies to enhance forage quality.</title>
        <authorList>
            <person name="Carballo J."/>
            <person name="Santos B.A.C.M."/>
            <person name="Zappacosta D."/>
            <person name="Garbus I."/>
            <person name="Selva J.P."/>
            <person name="Gallo C.A."/>
            <person name="Diaz A."/>
            <person name="Albertini E."/>
            <person name="Caccamo M."/>
            <person name="Echenique V."/>
        </authorList>
    </citation>
    <scope>NUCLEOTIDE SEQUENCE [LARGE SCALE GENOMIC DNA]</scope>
    <source>
        <strain evidence="5">cv. Victoria</strain>
        <tissue evidence="4">Leaf</tissue>
    </source>
</reference>
<evidence type="ECO:0000256" key="2">
    <source>
        <dbReference type="SAM" id="MobiDB-lite"/>
    </source>
</evidence>
<comment type="similarity">
    <text evidence="1">Belongs to the fantastic four family.</text>
</comment>
<evidence type="ECO:0000313" key="4">
    <source>
        <dbReference type="EMBL" id="TVU28535.1"/>
    </source>
</evidence>
<accession>A0A5J9UY44</accession>
<feature type="region of interest" description="Disordered" evidence="2">
    <location>
        <begin position="171"/>
        <end position="198"/>
    </location>
</feature>
<comment type="caution">
    <text evidence="4">The sequence shown here is derived from an EMBL/GenBank/DDBJ whole genome shotgun (WGS) entry which is preliminary data.</text>
</comment>
<protein>
    <recommendedName>
        <fullName evidence="3">FAF domain-containing protein</fullName>
    </recommendedName>
</protein>
<sequence>MLLPAEKFSPPNSSGLRYLLAAPRGGGGVVTRALAAASSRVNGDAGVQEGRDGTSIAGDAENVKAEDDEVEDEEDGCWVSYGRREPRRRLPPPVTSLAARGALRRTRTHDGRLVIRIVPVVWRECIRARRRGGRLTMQLVERDDESPLTPRPLPAPIGARDDDAIRALEEPDDVDTTSPAIGDDDDTGAPVPITRSEGIDDVKEAAVAPQEMLPVVPLPRVPSAGCFEDVFKYSSMGGSALHQMPSLRMVH</sequence>
<dbReference type="Pfam" id="PF11250">
    <property type="entry name" value="FAF"/>
    <property type="match status" value="1"/>
</dbReference>
<evidence type="ECO:0000259" key="3">
    <source>
        <dbReference type="Pfam" id="PF11250"/>
    </source>
</evidence>
<feature type="domain" description="FAF" evidence="3">
    <location>
        <begin position="90"/>
        <end position="139"/>
    </location>
</feature>
<dbReference type="InterPro" id="IPR021410">
    <property type="entry name" value="FAF"/>
</dbReference>
<organism evidence="4 5">
    <name type="scientific">Eragrostis curvula</name>
    <name type="common">weeping love grass</name>
    <dbReference type="NCBI Taxonomy" id="38414"/>
    <lineage>
        <taxon>Eukaryota</taxon>
        <taxon>Viridiplantae</taxon>
        <taxon>Streptophyta</taxon>
        <taxon>Embryophyta</taxon>
        <taxon>Tracheophyta</taxon>
        <taxon>Spermatophyta</taxon>
        <taxon>Magnoliopsida</taxon>
        <taxon>Liliopsida</taxon>
        <taxon>Poales</taxon>
        <taxon>Poaceae</taxon>
        <taxon>PACMAD clade</taxon>
        <taxon>Chloridoideae</taxon>
        <taxon>Eragrostideae</taxon>
        <taxon>Eragrostidinae</taxon>
        <taxon>Eragrostis</taxon>
    </lineage>
</organism>
<proteinExistence type="inferred from homology"/>
<dbReference type="PANTHER" id="PTHR33155">
    <property type="entry name" value="FANTASTIC FOUR-LIKE PROTEIN (DUF3049)"/>
    <property type="match status" value="1"/>
</dbReference>
<dbReference type="OrthoDB" id="693732at2759"/>
<evidence type="ECO:0000256" key="1">
    <source>
        <dbReference type="ARBA" id="ARBA00008690"/>
    </source>
</evidence>
<keyword evidence="5" id="KW-1185">Reference proteome</keyword>
<dbReference type="AlphaFoldDB" id="A0A5J9UY44"/>
<evidence type="ECO:0000313" key="5">
    <source>
        <dbReference type="Proteomes" id="UP000324897"/>
    </source>
</evidence>
<feature type="non-terminal residue" evidence="4">
    <location>
        <position position="1"/>
    </location>
</feature>
<dbReference type="Gramene" id="TVU28535">
    <property type="protein sequence ID" value="TVU28535"/>
    <property type="gene ID" value="EJB05_20056"/>
</dbReference>
<dbReference type="EMBL" id="RWGY01000011">
    <property type="protein sequence ID" value="TVU28535.1"/>
    <property type="molecule type" value="Genomic_DNA"/>
</dbReference>